<dbReference type="Proteomes" id="UP000631653">
    <property type="component" value="Unassembled WGS sequence"/>
</dbReference>
<dbReference type="RefSeq" id="WP_173568457.1">
    <property type="nucleotide sequence ID" value="NZ_WOSY01000001.1"/>
</dbReference>
<name>A0ABX0K089_9PROT</name>
<reference evidence="1 2" key="1">
    <citation type="journal article" date="2020" name="Int. J. Syst. Evol. Microbiol.">
        <title>Novel acetic acid bacteria from cider fermentations: Acetobacter conturbans sp. nov. and Acetobacter fallax sp. nov.</title>
        <authorList>
            <person name="Sombolestani A.S."/>
            <person name="Cleenwerck I."/>
            <person name="Cnockaert M."/>
            <person name="Borremans W."/>
            <person name="Wieme A.D."/>
            <person name="De Vuyst L."/>
            <person name="Vandamme P."/>
        </authorList>
    </citation>
    <scope>NUCLEOTIDE SEQUENCE [LARGE SCALE GENOMIC DNA]</scope>
    <source>
        <strain evidence="1 2">LMG 1627</strain>
    </source>
</reference>
<evidence type="ECO:0008006" key="3">
    <source>
        <dbReference type="Google" id="ProtNLM"/>
    </source>
</evidence>
<sequence length="170" mass="18733">MMPSLSERIARLNTALLDTSSATLAMETWCENQGLAKAPVRLTVRLDHPPPPPIPAVASSIFPSDEPLQHRQVVLCCGTLEVARADNWYAPSRLTTEMNHRLETSSIPFGRVVADLNIDRDTLDSTLLWQEGQTLTSTTAIIRHVATVFRADRLPLSVVQETFTAALLGF</sequence>
<evidence type="ECO:0000313" key="1">
    <source>
        <dbReference type="EMBL" id="NHN87159.1"/>
    </source>
</evidence>
<gene>
    <name evidence="1" type="ORF">GOB81_00710</name>
</gene>
<comment type="caution">
    <text evidence="1">The sequence shown here is derived from an EMBL/GenBank/DDBJ whole genome shotgun (WGS) entry which is preliminary data.</text>
</comment>
<dbReference type="SUPFAM" id="SSF64288">
    <property type="entry name" value="Chorismate lyase-like"/>
    <property type="match status" value="1"/>
</dbReference>
<protein>
    <recommendedName>
        <fullName evidence="3">Chorismate lyase</fullName>
    </recommendedName>
</protein>
<keyword evidence="2" id="KW-1185">Reference proteome</keyword>
<dbReference type="EMBL" id="WOSY01000001">
    <property type="protein sequence ID" value="NHN87159.1"/>
    <property type="molecule type" value="Genomic_DNA"/>
</dbReference>
<dbReference type="Gene3D" id="3.40.1410.10">
    <property type="entry name" value="Chorismate lyase-like"/>
    <property type="match status" value="1"/>
</dbReference>
<dbReference type="InterPro" id="IPR028978">
    <property type="entry name" value="Chorismate_lyase_/UTRA_dom_sf"/>
</dbReference>
<organism evidence="1 2">
    <name type="scientific">Acetobacter conturbans</name>
    <dbReference type="NCBI Taxonomy" id="1737472"/>
    <lineage>
        <taxon>Bacteria</taxon>
        <taxon>Pseudomonadati</taxon>
        <taxon>Pseudomonadota</taxon>
        <taxon>Alphaproteobacteria</taxon>
        <taxon>Acetobacterales</taxon>
        <taxon>Acetobacteraceae</taxon>
        <taxon>Acetobacter</taxon>
    </lineage>
</organism>
<proteinExistence type="predicted"/>
<accession>A0ABX0K089</accession>
<evidence type="ECO:0000313" key="2">
    <source>
        <dbReference type="Proteomes" id="UP000631653"/>
    </source>
</evidence>